<dbReference type="InterPro" id="IPR016166">
    <property type="entry name" value="FAD-bd_PCMH"/>
</dbReference>
<dbReference type="InterPro" id="IPR016171">
    <property type="entry name" value="Vanillyl_alc_oxidase_C-sub2"/>
</dbReference>
<evidence type="ECO:0000256" key="1">
    <source>
        <dbReference type="ARBA" id="ARBA00001974"/>
    </source>
</evidence>
<dbReference type="InterPro" id="IPR016164">
    <property type="entry name" value="FAD-linked_Oxase-like_C"/>
</dbReference>
<dbReference type="Pfam" id="PF01565">
    <property type="entry name" value="FAD_binding_4"/>
    <property type="match status" value="1"/>
</dbReference>
<dbReference type="PANTHER" id="PTHR11748">
    <property type="entry name" value="D-LACTATE DEHYDROGENASE"/>
    <property type="match status" value="1"/>
</dbReference>
<dbReference type="SUPFAM" id="SSF55103">
    <property type="entry name" value="FAD-linked oxidases, C-terminal domain"/>
    <property type="match status" value="1"/>
</dbReference>
<dbReference type="EMBL" id="RXHJ01000017">
    <property type="protein sequence ID" value="RSZ61611.1"/>
    <property type="molecule type" value="Genomic_DNA"/>
</dbReference>
<keyword evidence="7" id="KW-1185">Reference proteome</keyword>
<proteinExistence type="predicted"/>
<dbReference type="InterPro" id="IPR016167">
    <property type="entry name" value="FAD-bd_PCMH_sub1"/>
</dbReference>
<dbReference type="PANTHER" id="PTHR11748:SF114">
    <property type="entry name" value="ARYL-ALCOHOL OXIDASE VANILLYL-ALCOHOL OXIDASE (AFU_ORTHOLOGUE AFUA_3G09500)-RELATED"/>
    <property type="match status" value="1"/>
</dbReference>
<reference evidence="6 7" key="1">
    <citation type="submission" date="2018-12" db="EMBL/GenBank/DDBJ databases">
        <title>YIM 101343 draft genome.</title>
        <authorList>
            <person name="Chen X."/>
        </authorList>
    </citation>
    <scope>NUCLEOTIDE SEQUENCE [LARGE SCALE GENOMIC DNA]</scope>
    <source>
        <strain evidence="6 7">YIM 101343</strain>
    </source>
</reference>
<name>A0A3S0B373_9CORY</name>
<dbReference type="GO" id="GO:0008720">
    <property type="term" value="F:D-lactate dehydrogenase (NAD+) activity"/>
    <property type="evidence" value="ECO:0007669"/>
    <property type="project" value="TreeGrafter"/>
</dbReference>
<dbReference type="InterPro" id="IPR006094">
    <property type="entry name" value="Oxid_FAD_bind_N"/>
</dbReference>
<dbReference type="InterPro" id="IPR016169">
    <property type="entry name" value="FAD-bd_PCMH_sub2"/>
</dbReference>
<dbReference type="InterPro" id="IPR004113">
    <property type="entry name" value="FAD-bd_oxidored_4_C"/>
</dbReference>
<dbReference type="Gene3D" id="3.30.465.10">
    <property type="match status" value="1"/>
</dbReference>
<dbReference type="Proteomes" id="UP000274907">
    <property type="component" value="Unassembled WGS sequence"/>
</dbReference>
<feature type="domain" description="FAD-binding PCMH-type" evidence="5">
    <location>
        <begin position="69"/>
        <end position="255"/>
    </location>
</feature>
<protein>
    <submittedName>
        <fullName evidence="6">FAD-binding oxidoreductase</fullName>
    </submittedName>
</protein>
<accession>A0A3S0B373</accession>
<dbReference type="Pfam" id="PF02913">
    <property type="entry name" value="FAD-oxidase_C"/>
    <property type="match status" value="1"/>
</dbReference>
<dbReference type="GO" id="GO:0004458">
    <property type="term" value="F:D-lactate dehydrogenase (cytochrome) activity"/>
    <property type="evidence" value="ECO:0007669"/>
    <property type="project" value="TreeGrafter"/>
</dbReference>
<comment type="cofactor">
    <cofactor evidence="1">
        <name>FAD</name>
        <dbReference type="ChEBI" id="CHEBI:57692"/>
    </cofactor>
</comment>
<comment type="caution">
    <text evidence="6">The sequence shown here is derived from an EMBL/GenBank/DDBJ whole genome shotgun (WGS) entry which is preliminary data.</text>
</comment>
<sequence>MITERCPIMVTAGSSAASKRSYTAEDFGLTPERLDAAVVKFRKVLGEEGVLTGDAAREFGDPFSPDEWVELIPPVVLQPTNTEQVQDIVRIANEYEVPLWTTSQGRNLGYGGSAPRLPGSVVVNLRRMNKVVEVNDELGYVVVEPGVSYNQLYEELRARRSRLWADVPDIGWGSVVGNAMDHGIGYSVYGDHAGAVCGMEVVLADGEIMRTGMGAMENNRTWHLSPRGYGPTADGIFMQSNYGIVTRMGYHCFPEPEIYMPCFAMLDSDDLVEPFLEALRPLMLNRTIMNIPSMFNALGALSFSGGHDRNEIYDGEGPVPQEAAEAYARDRLGVGAWSMRFALYGAESVVDEQFKIVKQTLEAVEGVRIVGQKHPGNDLPVEEFDQNMKVQACVPDMSMLKATDFIGAERGGHMTFSSLVPLTGRDGARIRDLVKQRVEGIGLDYTSTFLIHQRHAIHVAVIIFNLEDESAPQAYETCRQLIAELGELGYAEYRAHVDYMDLVASLFGYNNHIQLDFNERIKDALDPKGILSPGKQGIWPRRLRELGADDR</sequence>
<dbReference type="Gene3D" id="3.30.43.10">
    <property type="entry name" value="Uridine Diphospho-n-acetylenolpyruvylglucosamine Reductase, domain 2"/>
    <property type="match status" value="1"/>
</dbReference>
<gene>
    <name evidence="6" type="ORF">EAH68_11900</name>
</gene>
<dbReference type="InterPro" id="IPR036318">
    <property type="entry name" value="FAD-bd_PCMH-like_sf"/>
</dbReference>
<evidence type="ECO:0000313" key="7">
    <source>
        <dbReference type="Proteomes" id="UP000274907"/>
    </source>
</evidence>
<evidence type="ECO:0000259" key="5">
    <source>
        <dbReference type="PROSITE" id="PS51387"/>
    </source>
</evidence>
<organism evidence="6 7">
    <name type="scientific">Corynebacterium hylobatis</name>
    <dbReference type="NCBI Taxonomy" id="1859290"/>
    <lineage>
        <taxon>Bacteria</taxon>
        <taxon>Bacillati</taxon>
        <taxon>Actinomycetota</taxon>
        <taxon>Actinomycetes</taxon>
        <taxon>Mycobacteriales</taxon>
        <taxon>Corynebacteriaceae</taxon>
        <taxon>Corynebacterium</taxon>
    </lineage>
</organism>
<dbReference type="GO" id="GO:0071949">
    <property type="term" value="F:FAD binding"/>
    <property type="evidence" value="ECO:0007669"/>
    <property type="project" value="InterPro"/>
</dbReference>
<dbReference type="SUPFAM" id="SSF56176">
    <property type="entry name" value="FAD-binding/transporter-associated domain-like"/>
    <property type="match status" value="1"/>
</dbReference>
<dbReference type="GO" id="GO:1903457">
    <property type="term" value="P:lactate catabolic process"/>
    <property type="evidence" value="ECO:0007669"/>
    <property type="project" value="TreeGrafter"/>
</dbReference>
<dbReference type="PROSITE" id="PS51387">
    <property type="entry name" value="FAD_PCMH"/>
    <property type="match status" value="1"/>
</dbReference>
<keyword evidence="2" id="KW-0285">Flavoprotein</keyword>
<evidence type="ECO:0000256" key="3">
    <source>
        <dbReference type="ARBA" id="ARBA00022827"/>
    </source>
</evidence>
<dbReference type="Gene3D" id="3.40.462.10">
    <property type="entry name" value="FAD-linked oxidases, C-terminal domain"/>
    <property type="match status" value="1"/>
</dbReference>
<keyword evidence="4" id="KW-0560">Oxidoreductase</keyword>
<dbReference type="Gene3D" id="1.10.45.10">
    <property type="entry name" value="Vanillyl-alcohol Oxidase, Chain A, domain 4"/>
    <property type="match status" value="1"/>
</dbReference>
<dbReference type="AlphaFoldDB" id="A0A3S0B373"/>
<keyword evidence="3" id="KW-0274">FAD</keyword>
<evidence type="ECO:0000313" key="6">
    <source>
        <dbReference type="EMBL" id="RSZ61611.1"/>
    </source>
</evidence>
<evidence type="ECO:0000256" key="4">
    <source>
        <dbReference type="ARBA" id="ARBA00023002"/>
    </source>
</evidence>
<dbReference type="InterPro" id="IPR016170">
    <property type="entry name" value="Cytok_DH_C_sf"/>
</dbReference>
<dbReference type="OrthoDB" id="9770306at2"/>
<evidence type="ECO:0000256" key="2">
    <source>
        <dbReference type="ARBA" id="ARBA00022630"/>
    </source>
</evidence>